<feature type="transmembrane region" description="Helical" evidence="5">
    <location>
        <begin position="20"/>
        <end position="41"/>
    </location>
</feature>
<sequence>MAESADGNDDVAFKLYRYDPSMAAAVIFTILFMAITGLHLYQMLRTKTWFLICFVIGGFMQFIGYIGRAGSAHETPDWSLTPFIIQNLFLLISPALFAASIYMILGRIILATGGENCSPIRRAWLTKIFVIGDVLSFALQGAGKFSLGGSMMAAGSLELLHNGERVVMIGLVVQVIFFSLFAVAAALFHTRLLQNLSTKALASNIPWERYLCILYIASGLIMVRSVFRLIEYAQGNAGYLISHEVYMYLFDSVLMLLTMALFAWEHPSQLNAKLKGGGTAVKRGIRLYWES</sequence>
<name>A0A2L2TRP2_9HYPO</name>
<accession>A0A2L2TRP2</accession>
<evidence type="ECO:0000256" key="2">
    <source>
        <dbReference type="ARBA" id="ARBA00022692"/>
    </source>
</evidence>
<reference evidence="7" key="1">
    <citation type="submission" date="2014-10" db="EMBL/GenBank/DDBJ databases">
        <authorList>
            <person name="King R."/>
        </authorList>
    </citation>
    <scope>NUCLEOTIDE SEQUENCE [LARGE SCALE GENOMIC DNA]</scope>
    <source>
        <strain evidence="7">A3/5</strain>
    </source>
</reference>
<evidence type="ECO:0000256" key="1">
    <source>
        <dbReference type="ARBA" id="ARBA00004141"/>
    </source>
</evidence>
<dbReference type="STRING" id="56646.A0A2L2TRP2"/>
<keyword evidence="3 5" id="KW-1133">Transmembrane helix</keyword>
<evidence type="ECO:0000256" key="5">
    <source>
        <dbReference type="SAM" id="Phobius"/>
    </source>
</evidence>
<proteinExistence type="predicted"/>
<feature type="transmembrane region" description="Helical" evidence="5">
    <location>
        <begin position="88"/>
        <end position="112"/>
    </location>
</feature>
<dbReference type="PANTHER" id="PTHR31465:SF1">
    <property type="entry name" value="PROTEIN RTA1-RELATED"/>
    <property type="match status" value="1"/>
</dbReference>
<dbReference type="PANTHER" id="PTHR31465">
    <property type="entry name" value="PROTEIN RTA1-RELATED"/>
    <property type="match status" value="1"/>
</dbReference>
<keyword evidence="4 5" id="KW-0472">Membrane</keyword>
<protein>
    <recommendedName>
        <fullName evidence="8">RTA1 domain protein</fullName>
    </recommendedName>
</protein>
<feature type="transmembrane region" description="Helical" evidence="5">
    <location>
        <begin position="210"/>
        <end position="230"/>
    </location>
</feature>
<evidence type="ECO:0000256" key="3">
    <source>
        <dbReference type="ARBA" id="ARBA00022989"/>
    </source>
</evidence>
<organism evidence="6 7">
    <name type="scientific">Fusarium venenatum</name>
    <dbReference type="NCBI Taxonomy" id="56646"/>
    <lineage>
        <taxon>Eukaryota</taxon>
        <taxon>Fungi</taxon>
        <taxon>Dikarya</taxon>
        <taxon>Ascomycota</taxon>
        <taxon>Pezizomycotina</taxon>
        <taxon>Sordariomycetes</taxon>
        <taxon>Hypocreomycetidae</taxon>
        <taxon>Hypocreales</taxon>
        <taxon>Nectriaceae</taxon>
        <taxon>Fusarium</taxon>
    </lineage>
</organism>
<dbReference type="GO" id="GO:0016020">
    <property type="term" value="C:membrane"/>
    <property type="evidence" value="ECO:0007669"/>
    <property type="project" value="UniProtKB-SubCell"/>
</dbReference>
<feature type="transmembrane region" description="Helical" evidence="5">
    <location>
        <begin position="124"/>
        <end position="147"/>
    </location>
</feature>
<dbReference type="Pfam" id="PF04479">
    <property type="entry name" value="RTA1"/>
    <property type="match status" value="1"/>
</dbReference>
<dbReference type="InterPro" id="IPR007568">
    <property type="entry name" value="RTA1"/>
</dbReference>
<dbReference type="Proteomes" id="UP000245910">
    <property type="component" value="Chromosome I"/>
</dbReference>
<dbReference type="AlphaFoldDB" id="A0A2L2TRP2"/>
<feature type="transmembrane region" description="Helical" evidence="5">
    <location>
        <begin position="167"/>
        <end position="189"/>
    </location>
</feature>
<dbReference type="EMBL" id="LN649229">
    <property type="protein sequence ID" value="CEI67827.1"/>
    <property type="molecule type" value="Genomic_DNA"/>
</dbReference>
<evidence type="ECO:0000313" key="7">
    <source>
        <dbReference type="Proteomes" id="UP000245910"/>
    </source>
</evidence>
<evidence type="ECO:0000256" key="4">
    <source>
        <dbReference type="ARBA" id="ARBA00023136"/>
    </source>
</evidence>
<evidence type="ECO:0000313" key="6">
    <source>
        <dbReference type="EMBL" id="CEI67827.1"/>
    </source>
</evidence>
<keyword evidence="2 5" id="KW-0812">Transmembrane</keyword>
<keyword evidence="7" id="KW-1185">Reference proteome</keyword>
<feature type="transmembrane region" description="Helical" evidence="5">
    <location>
        <begin position="245"/>
        <end position="264"/>
    </location>
</feature>
<feature type="transmembrane region" description="Helical" evidence="5">
    <location>
        <begin position="48"/>
        <end position="68"/>
    </location>
</feature>
<comment type="subcellular location">
    <subcellularLocation>
        <location evidence="1">Membrane</location>
        <topology evidence="1">Multi-pass membrane protein</topology>
    </subcellularLocation>
</comment>
<evidence type="ECO:0008006" key="8">
    <source>
        <dbReference type="Google" id="ProtNLM"/>
    </source>
</evidence>